<sequence>MNDKSTTKPVNKRFDSDCMMIIYCAVAPFWLISLCIMYKRRAWGLYMHALHAQLSRSNIPKDKKAYYIYLYIHNHLTIIY</sequence>
<evidence type="ECO:0000313" key="2">
    <source>
        <dbReference type="EMBL" id="DAD56938.1"/>
    </source>
</evidence>
<keyword evidence="1" id="KW-1133">Transmembrane helix</keyword>
<dbReference type="EMBL" id="BK029947">
    <property type="protein sequence ID" value="DAD56938.1"/>
    <property type="molecule type" value="Genomic_DNA"/>
</dbReference>
<protein>
    <submittedName>
        <fullName evidence="2">Uncharacterized protein</fullName>
    </submittedName>
</protein>
<accession>A0A8D9UIT2</accession>
<keyword evidence="1" id="KW-0812">Transmembrane</keyword>
<organism evidence="2">
    <name type="scientific">Bacteriophage sp</name>
    <dbReference type="NCBI Taxonomy" id="38018"/>
    <lineage>
        <taxon>Viruses</taxon>
    </lineage>
</organism>
<name>A0A8D9UIT2_9VIRU</name>
<feature type="transmembrane region" description="Helical" evidence="1">
    <location>
        <begin position="20"/>
        <end position="38"/>
    </location>
</feature>
<evidence type="ECO:0000256" key="1">
    <source>
        <dbReference type="SAM" id="Phobius"/>
    </source>
</evidence>
<proteinExistence type="predicted"/>
<keyword evidence="1" id="KW-0472">Membrane</keyword>
<reference evidence="2" key="1">
    <citation type="journal article" date="2021" name="Proc. Natl. Acad. Sci. U.S.A.">
        <title>A Catalog of Tens of Thousands of Viruses from Human Metagenomes Reveals Hidden Associations with Chronic Diseases.</title>
        <authorList>
            <person name="Tisza M.J."/>
            <person name="Buck C.B."/>
        </authorList>
    </citation>
    <scope>NUCLEOTIDE SEQUENCE</scope>
    <source>
        <strain evidence="2">CtPNe1</strain>
    </source>
</reference>